<dbReference type="Pfam" id="PF04002">
    <property type="entry name" value="RadC"/>
    <property type="match status" value="1"/>
</dbReference>
<proteinExistence type="predicted"/>
<dbReference type="InterPro" id="IPR045028">
    <property type="entry name" value="DinG/Rad3-like"/>
</dbReference>
<keyword evidence="3" id="KW-0067">ATP-binding</keyword>
<dbReference type="PROSITE" id="PS51193">
    <property type="entry name" value="HELICASE_ATP_BIND_2"/>
    <property type="match status" value="1"/>
</dbReference>
<dbReference type="SUPFAM" id="SSF52540">
    <property type="entry name" value="P-loop containing nucleoside triphosphate hydrolases"/>
    <property type="match status" value="1"/>
</dbReference>
<name>A0A644SW09_9ZZZZ</name>
<protein>
    <recommendedName>
        <fullName evidence="4">Helicase ATP-binding domain-containing protein</fullName>
    </recommendedName>
</protein>
<accession>A0A644SW09</accession>
<dbReference type="PANTHER" id="PTHR11472:SF34">
    <property type="entry name" value="REGULATOR OF TELOMERE ELONGATION HELICASE 1"/>
    <property type="match status" value="1"/>
</dbReference>
<dbReference type="EMBL" id="VSSQ01000008">
    <property type="protein sequence ID" value="MPL58898.1"/>
    <property type="molecule type" value="Genomic_DNA"/>
</dbReference>
<dbReference type="InterPro" id="IPR014013">
    <property type="entry name" value="Helic_SF1/SF2_ATP-bd_DinG/Rad3"/>
</dbReference>
<dbReference type="GO" id="GO:0016818">
    <property type="term" value="F:hydrolase activity, acting on acid anhydrides, in phosphorus-containing anhydrides"/>
    <property type="evidence" value="ECO:0007669"/>
    <property type="project" value="InterPro"/>
</dbReference>
<evidence type="ECO:0000259" key="4">
    <source>
        <dbReference type="PROSITE" id="PS51193"/>
    </source>
</evidence>
<dbReference type="GO" id="GO:0003678">
    <property type="term" value="F:DNA helicase activity"/>
    <property type="evidence" value="ECO:0007669"/>
    <property type="project" value="TreeGrafter"/>
</dbReference>
<dbReference type="AlphaFoldDB" id="A0A644SW09"/>
<dbReference type="PANTHER" id="PTHR11472">
    <property type="entry name" value="DNA REPAIR DEAD HELICASE RAD3/XP-D SUBFAMILY MEMBER"/>
    <property type="match status" value="1"/>
</dbReference>
<dbReference type="GO" id="GO:0003676">
    <property type="term" value="F:nucleic acid binding"/>
    <property type="evidence" value="ECO:0007669"/>
    <property type="project" value="InterPro"/>
</dbReference>
<dbReference type="PROSITE" id="PS01302">
    <property type="entry name" value="UPF0758"/>
    <property type="match status" value="1"/>
</dbReference>
<organism evidence="5">
    <name type="scientific">bioreactor metagenome</name>
    <dbReference type="NCBI Taxonomy" id="1076179"/>
    <lineage>
        <taxon>unclassified sequences</taxon>
        <taxon>metagenomes</taxon>
        <taxon>ecological metagenomes</taxon>
    </lineage>
</organism>
<dbReference type="InterPro" id="IPR006555">
    <property type="entry name" value="ATP-dep_Helicase_C"/>
</dbReference>
<keyword evidence="2" id="KW-0378">Hydrolase</keyword>
<dbReference type="InterPro" id="IPR020891">
    <property type="entry name" value="UPF0758_CS"/>
</dbReference>
<dbReference type="SMART" id="SM00491">
    <property type="entry name" value="HELICc2"/>
    <property type="match status" value="1"/>
</dbReference>
<evidence type="ECO:0000256" key="2">
    <source>
        <dbReference type="ARBA" id="ARBA00022801"/>
    </source>
</evidence>
<dbReference type="GO" id="GO:0005524">
    <property type="term" value="F:ATP binding"/>
    <property type="evidence" value="ECO:0007669"/>
    <property type="project" value="UniProtKB-KW"/>
</dbReference>
<dbReference type="Gene3D" id="3.40.140.10">
    <property type="entry name" value="Cytidine Deaminase, domain 2"/>
    <property type="match status" value="1"/>
</dbReference>
<feature type="domain" description="Helicase ATP-binding" evidence="4">
    <location>
        <begin position="143"/>
        <end position="440"/>
    </location>
</feature>
<sequence length="821" mass="89662">MSKDQHSAVVDAQSRLSFSVCAELKEAILSAGGGEVFAVGCLDAGGKVNTIEVVARGSSDAVPALASYFEKGSVLIHNHPSGKLQPSEADVTIAAEAGSFGVGSYIVDNDAGFLYIVAEPARRRSLKMLDEESLAKALDKGGKLARTMPDFEPRPSQVAMAADVASVFNHGGILAAEAGTGVGKSFAYLLPAIGWAQGNEERVVISTATINLQDQLFSKDIPLVSSIFRKKPKTVLVKGRANYLCRRRLQEAIDEEGLMLDEQSPLKRIAAWDKAGGTGDRAALPFRVDDQTWGRVCSEAEACLSLRCPHREKCHVIVVRKNAADAQIIVVNHHLLFADIYSRRRSAGIEQTSILPSYNVLVLDEAHAIEDSATSLFTESLSRFSLLKKLSQLWRRKGRGFFGSMASLAASPSLSSERIRAFETRIQEVQGSMASLEASAMGSMGEAASMRLKEKTAIIATSLCEPAGRLQRSILALTKDIADILETLPESKAQEPAAYETRMVARNLNESADLLARFKDFDLNPDTVFWIEKSKSLQKEPFVYFNATPLEVAPLLEKSVFEKLRSVVCTSATLTVGGSFDFWMRRVGIAKQREDLEARIYTSPFPFAGNAVLAVDPQAPHPQRQKTAYKEYIPGAVLRLLLASRGRALVLFTSYEMLGASFEKARPALEAEGISCLRQGMDERSRLLAMFRNDISSVLFATDSFWEGVDAPGETLSMVVLTKLPFKVPDEPVLQARAEAVEKAGGNAFMEISVPEAIIKFKQGFGRLIRHSQDRGVAVVLDQRLATSRYGSLFVESLPRCKLVPGGLSVLEDEIRRFLDD</sequence>
<evidence type="ECO:0000256" key="3">
    <source>
        <dbReference type="ARBA" id="ARBA00022840"/>
    </source>
</evidence>
<dbReference type="GO" id="GO:0006139">
    <property type="term" value="P:nucleobase-containing compound metabolic process"/>
    <property type="evidence" value="ECO:0007669"/>
    <property type="project" value="InterPro"/>
</dbReference>
<evidence type="ECO:0000256" key="1">
    <source>
        <dbReference type="ARBA" id="ARBA00022741"/>
    </source>
</evidence>
<keyword evidence="1" id="KW-0547">Nucleotide-binding</keyword>
<comment type="caution">
    <text evidence="5">The sequence shown here is derived from an EMBL/GenBank/DDBJ whole genome shotgun (WGS) entry which is preliminary data.</text>
</comment>
<reference evidence="5" key="1">
    <citation type="submission" date="2019-08" db="EMBL/GenBank/DDBJ databases">
        <authorList>
            <person name="Kucharzyk K."/>
            <person name="Murdoch R.W."/>
            <person name="Higgins S."/>
            <person name="Loffler F."/>
        </authorList>
    </citation>
    <scope>NUCLEOTIDE SEQUENCE</scope>
</reference>
<dbReference type="Pfam" id="PF13307">
    <property type="entry name" value="Helicase_C_2"/>
    <property type="match status" value="1"/>
</dbReference>
<dbReference type="InterPro" id="IPR027417">
    <property type="entry name" value="P-loop_NTPase"/>
</dbReference>
<gene>
    <name evidence="5" type="ORF">SDC9_04444</name>
</gene>
<evidence type="ECO:0000313" key="5">
    <source>
        <dbReference type="EMBL" id="MPL58898.1"/>
    </source>
</evidence>
<dbReference type="InterPro" id="IPR025657">
    <property type="entry name" value="RadC_JAB"/>
</dbReference>
<dbReference type="Gene3D" id="3.40.50.300">
    <property type="entry name" value="P-loop containing nucleotide triphosphate hydrolases"/>
    <property type="match status" value="2"/>
</dbReference>